<dbReference type="ExpressionAtlas" id="A0A178VPM8">
    <property type="expression patterns" value="baseline and differential"/>
</dbReference>
<dbReference type="Proteomes" id="UP000078284">
    <property type="component" value="Chromosome 2"/>
</dbReference>
<proteinExistence type="predicted"/>
<evidence type="ECO:0000313" key="2">
    <source>
        <dbReference type="Proteomes" id="UP000078284"/>
    </source>
</evidence>
<evidence type="ECO:0000313" key="1">
    <source>
        <dbReference type="EMBL" id="OAP08430.1"/>
    </source>
</evidence>
<sequence>MLEVERHIHHHLHRAEPPINPSTFTIEKLFLIKNFTDLQLQTPITLLCYLLLNSPIVKNRDYTSQQNPLNTICNLEVIPSSNADYGHD</sequence>
<accession>A0A178VPM8</accession>
<gene>
    <name evidence="1" type="ordered locus">AXX17_At2g08600</name>
</gene>
<comment type="caution">
    <text evidence="1">The sequence shown here is derived from an EMBL/GenBank/DDBJ whole genome shotgun (WGS) entry which is preliminary data.</text>
</comment>
<name>A0A178VPM8_ARATH</name>
<dbReference type="AlphaFoldDB" id="A0A178VPM8"/>
<reference evidence="2" key="1">
    <citation type="journal article" date="2016" name="Proc. Natl. Acad. Sci. U.S.A.">
        <title>Chromosome-level assembly of Arabidopsis thaliana Ler reveals the extent of translocation and inversion polymorphisms.</title>
        <authorList>
            <person name="Zapata L."/>
            <person name="Ding J."/>
            <person name="Willing E.M."/>
            <person name="Hartwig B."/>
            <person name="Bezdan D."/>
            <person name="Jiao W.B."/>
            <person name="Patel V."/>
            <person name="Velikkakam James G."/>
            <person name="Koornneef M."/>
            <person name="Ossowski S."/>
            <person name="Schneeberger K."/>
        </authorList>
    </citation>
    <scope>NUCLEOTIDE SEQUENCE [LARGE SCALE GENOMIC DNA]</scope>
    <source>
        <strain evidence="2">cv. Landsberg erecta</strain>
    </source>
</reference>
<dbReference type="EMBL" id="LUHQ01000002">
    <property type="protein sequence ID" value="OAP08430.1"/>
    <property type="molecule type" value="Genomic_DNA"/>
</dbReference>
<organism evidence="1 2">
    <name type="scientific">Arabidopsis thaliana</name>
    <name type="common">Mouse-ear cress</name>
    <dbReference type="NCBI Taxonomy" id="3702"/>
    <lineage>
        <taxon>Eukaryota</taxon>
        <taxon>Viridiplantae</taxon>
        <taxon>Streptophyta</taxon>
        <taxon>Embryophyta</taxon>
        <taxon>Tracheophyta</taxon>
        <taxon>Spermatophyta</taxon>
        <taxon>Magnoliopsida</taxon>
        <taxon>eudicotyledons</taxon>
        <taxon>Gunneridae</taxon>
        <taxon>Pentapetalae</taxon>
        <taxon>rosids</taxon>
        <taxon>malvids</taxon>
        <taxon>Brassicales</taxon>
        <taxon>Brassicaceae</taxon>
        <taxon>Camelineae</taxon>
        <taxon>Arabidopsis</taxon>
    </lineage>
</organism>
<protein>
    <submittedName>
        <fullName evidence="1">Uncharacterized protein</fullName>
    </submittedName>
</protein>